<dbReference type="Gene3D" id="3.20.20.80">
    <property type="entry name" value="Glycosidases"/>
    <property type="match status" value="1"/>
</dbReference>
<evidence type="ECO:0000256" key="9">
    <source>
        <dbReference type="ARBA" id="ARBA00023026"/>
    </source>
</evidence>
<evidence type="ECO:0000259" key="15">
    <source>
        <dbReference type="PROSITE" id="PS51910"/>
    </source>
</evidence>
<dbReference type="GO" id="GO:0006032">
    <property type="term" value="P:chitin catabolic process"/>
    <property type="evidence" value="ECO:0007669"/>
    <property type="project" value="UniProtKB-KW"/>
</dbReference>
<feature type="domain" description="GH18" evidence="15">
    <location>
        <begin position="77"/>
        <end position="448"/>
    </location>
</feature>
<dbReference type="PROSITE" id="PS51910">
    <property type="entry name" value="GH18_2"/>
    <property type="match status" value="1"/>
</dbReference>
<evidence type="ECO:0000256" key="3">
    <source>
        <dbReference type="ARBA" id="ARBA00008682"/>
    </source>
</evidence>
<evidence type="ECO:0000256" key="2">
    <source>
        <dbReference type="ARBA" id="ARBA00004613"/>
    </source>
</evidence>
<dbReference type="InterPro" id="IPR017853">
    <property type="entry name" value="GH"/>
</dbReference>
<dbReference type="PANTHER" id="PTHR47700:SF2">
    <property type="entry name" value="CHITINASE"/>
    <property type="match status" value="1"/>
</dbReference>
<keyword evidence="7 13" id="KW-0378">Hydrolase</keyword>
<dbReference type="InParanoid" id="Q2H0M2"/>
<dbReference type="PROSITE" id="PS01095">
    <property type="entry name" value="GH18_1"/>
    <property type="match status" value="1"/>
</dbReference>
<keyword evidence="17" id="KW-1185">Reference proteome</keyword>
<keyword evidence="6" id="KW-0147">Chitin-binding</keyword>
<dbReference type="VEuPathDB" id="FungiDB:CHGG_04674"/>
<feature type="region of interest" description="Disordered" evidence="14">
    <location>
        <begin position="1"/>
        <end position="26"/>
    </location>
</feature>
<dbReference type="EC" id="3.2.1.14" evidence="4"/>
<dbReference type="AlphaFoldDB" id="Q2H0M2"/>
<evidence type="ECO:0000256" key="8">
    <source>
        <dbReference type="ARBA" id="ARBA00023024"/>
    </source>
</evidence>
<evidence type="ECO:0000256" key="1">
    <source>
        <dbReference type="ARBA" id="ARBA00000822"/>
    </source>
</evidence>
<evidence type="ECO:0000256" key="10">
    <source>
        <dbReference type="ARBA" id="ARBA00023277"/>
    </source>
</evidence>
<protein>
    <recommendedName>
        <fullName evidence="4">chitinase</fullName>
        <ecNumber evidence="4">3.2.1.14</ecNumber>
    </recommendedName>
</protein>
<keyword evidence="9" id="KW-0843">Virulence</keyword>
<dbReference type="CDD" id="cd02878">
    <property type="entry name" value="GH18_zymocin_alpha"/>
    <property type="match status" value="1"/>
</dbReference>
<keyword evidence="5" id="KW-0964">Secreted</keyword>
<dbReference type="SUPFAM" id="SSF54556">
    <property type="entry name" value="Chitinase insertion domain"/>
    <property type="match status" value="1"/>
</dbReference>
<organism evidence="16 17">
    <name type="scientific">Chaetomium globosum (strain ATCC 6205 / CBS 148.51 / DSM 1962 / NBRC 6347 / NRRL 1970)</name>
    <name type="common">Soil fungus</name>
    <dbReference type="NCBI Taxonomy" id="306901"/>
    <lineage>
        <taxon>Eukaryota</taxon>
        <taxon>Fungi</taxon>
        <taxon>Dikarya</taxon>
        <taxon>Ascomycota</taxon>
        <taxon>Pezizomycotina</taxon>
        <taxon>Sordariomycetes</taxon>
        <taxon>Sordariomycetidae</taxon>
        <taxon>Sordariales</taxon>
        <taxon>Chaetomiaceae</taxon>
        <taxon>Chaetomium</taxon>
    </lineage>
</organism>
<dbReference type="InterPro" id="IPR053214">
    <property type="entry name" value="LysM12-like"/>
</dbReference>
<dbReference type="InterPro" id="IPR011583">
    <property type="entry name" value="Chitinase_II/V-like_cat"/>
</dbReference>
<dbReference type="HOGENOM" id="CLU_023305_0_0_1"/>
<dbReference type="GO" id="GO:0000272">
    <property type="term" value="P:polysaccharide catabolic process"/>
    <property type="evidence" value="ECO:0007669"/>
    <property type="project" value="UniProtKB-KW"/>
</dbReference>
<keyword evidence="8" id="KW-0146">Chitin degradation</keyword>
<dbReference type="InterPro" id="IPR029070">
    <property type="entry name" value="Chitinase_insertion_sf"/>
</dbReference>
<dbReference type="EMBL" id="CH408032">
    <property type="protein sequence ID" value="EAQ88055.1"/>
    <property type="molecule type" value="Genomic_DNA"/>
</dbReference>
<comment type="subcellular location">
    <subcellularLocation>
        <location evidence="2">Secreted</location>
    </subcellularLocation>
</comment>
<dbReference type="OrthoDB" id="73875at2759"/>
<dbReference type="GeneID" id="4393004"/>
<dbReference type="InterPro" id="IPR001579">
    <property type="entry name" value="Glyco_hydro_18_chit_AS"/>
</dbReference>
<dbReference type="InterPro" id="IPR001223">
    <property type="entry name" value="Glyco_hydro18_cat"/>
</dbReference>
<dbReference type="GO" id="GO:0008843">
    <property type="term" value="F:endochitinase activity"/>
    <property type="evidence" value="ECO:0007669"/>
    <property type="project" value="UniProtKB-EC"/>
</dbReference>
<sequence length="508" mass="55491">MPAAVTGAECGPQAPGTAKPSSGTDISTLNPWGQCGTTADYCIDTGTGAPGTAAPGSNGCISNCGTDIILGARPAQFHRIAYFEAFNFDWACLRMDVAQIDTSKYTHVHFAFLDLTEDFDVDVVRYREQFIRFTKLKGVKRIVSFGGWTMSTSLATYNIFRDAVKPENRQTFARNLADFANEWHLDGIDIDWEYPGAQVLPEIPKGSLDDGKNLASCLVLLRDLLGPDQSLSIATPASYWYLKGFPIAKMSAALDYIVYMTYDLHGQWDFGSRWADPGCPDGNCLRSHVNLTETLNALSMITKAGVPSNKIAVGISSYGRSFQMTTPGCTGPMCTYTGPASGAKPGRCTNTAGYLANAEINEIIARKSNVQTFHDASSDSDILVYDTVHWVAYMDNVTKADRIARYQRLNMWGVSDWAVDLEAFVAPPTPTVPSRPSSPAQSGAFKNPFAINGAINPYLKGCTDAQAKMIWEAWHEAADLAAAHYEWWPGSTWQDAMSLYLGRNSKND</sequence>
<keyword evidence="10" id="KW-0119">Carbohydrate metabolism</keyword>
<evidence type="ECO:0000256" key="5">
    <source>
        <dbReference type="ARBA" id="ARBA00022525"/>
    </source>
</evidence>
<accession>Q2H0M2</accession>
<gene>
    <name evidence="16" type="ORF">CHGG_04674</name>
</gene>
<evidence type="ECO:0000256" key="11">
    <source>
        <dbReference type="ARBA" id="ARBA00023295"/>
    </source>
</evidence>
<reference evidence="17" key="1">
    <citation type="journal article" date="2015" name="Genome Announc.">
        <title>Draft genome sequence of the cellulolytic fungus Chaetomium globosum.</title>
        <authorList>
            <person name="Cuomo C.A."/>
            <person name="Untereiner W.A."/>
            <person name="Ma L.-J."/>
            <person name="Grabherr M."/>
            <person name="Birren B.W."/>
        </authorList>
    </citation>
    <scope>NUCLEOTIDE SEQUENCE [LARGE SCALE GENOMIC DNA]</scope>
    <source>
        <strain evidence="17">ATCC 6205 / CBS 148.51 / DSM 1962 / NBRC 6347 / NRRL 1970</strain>
    </source>
</reference>
<dbReference type="OMA" id="WVAWPKA"/>
<dbReference type="eggNOG" id="KOG2806">
    <property type="taxonomic scope" value="Eukaryota"/>
</dbReference>
<dbReference type="RefSeq" id="XP_001223888.1">
    <property type="nucleotide sequence ID" value="XM_001223887.1"/>
</dbReference>
<evidence type="ECO:0000313" key="16">
    <source>
        <dbReference type="EMBL" id="EAQ88055.1"/>
    </source>
</evidence>
<evidence type="ECO:0000256" key="12">
    <source>
        <dbReference type="ARBA" id="ARBA00023326"/>
    </source>
</evidence>
<comment type="similarity">
    <text evidence="3">Belongs to the glycosyl hydrolase 18 family. Chitinase class V subfamily.</text>
</comment>
<evidence type="ECO:0000256" key="4">
    <source>
        <dbReference type="ARBA" id="ARBA00012729"/>
    </source>
</evidence>
<dbReference type="Gene3D" id="3.10.50.10">
    <property type="match status" value="1"/>
</dbReference>
<keyword evidence="12" id="KW-0624">Polysaccharide degradation</keyword>
<proteinExistence type="inferred from homology"/>
<dbReference type="Proteomes" id="UP000001056">
    <property type="component" value="Unassembled WGS sequence"/>
</dbReference>
<dbReference type="GO" id="GO:0005576">
    <property type="term" value="C:extracellular region"/>
    <property type="evidence" value="ECO:0007669"/>
    <property type="project" value="UniProtKB-SubCell"/>
</dbReference>
<evidence type="ECO:0000256" key="13">
    <source>
        <dbReference type="RuleBase" id="RU000489"/>
    </source>
</evidence>
<evidence type="ECO:0000313" key="17">
    <source>
        <dbReference type="Proteomes" id="UP000001056"/>
    </source>
</evidence>
<dbReference type="GO" id="GO:0008061">
    <property type="term" value="F:chitin binding"/>
    <property type="evidence" value="ECO:0007669"/>
    <property type="project" value="UniProtKB-KW"/>
</dbReference>
<comment type="catalytic activity">
    <reaction evidence="1">
        <text>Random endo-hydrolysis of N-acetyl-beta-D-glucosaminide (1-&gt;4)-beta-linkages in chitin and chitodextrins.</text>
        <dbReference type="EC" id="3.2.1.14"/>
    </reaction>
</comment>
<evidence type="ECO:0000256" key="6">
    <source>
        <dbReference type="ARBA" id="ARBA00022669"/>
    </source>
</evidence>
<dbReference type="Pfam" id="PF00704">
    <property type="entry name" value="Glyco_hydro_18"/>
    <property type="match status" value="1"/>
</dbReference>
<dbReference type="SMART" id="SM00636">
    <property type="entry name" value="Glyco_18"/>
    <property type="match status" value="1"/>
</dbReference>
<evidence type="ECO:0000256" key="14">
    <source>
        <dbReference type="SAM" id="MobiDB-lite"/>
    </source>
</evidence>
<keyword evidence="11 13" id="KW-0326">Glycosidase</keyword>
<evidence type="ECO:0000256" key="7">
    <source>
        <dbReference type="ARBA" id="ARBA00022801"/>
    </source>
</evidence>
<dbReference type="PANTHER" id="PTHR47700">
    <property type="entry name" value="V CHITINASE, PUTATIVE (AFU_ORTHOLOGUE AFUA_6G13720)-RELATED"/>
    <property type="match status" value="1"/>
</dbReference>
<dbReference type="STRING" id="306901.Q2H0M2"/>
<dbReference type="SUPFAM" id="SSF51445">
    <property type="entry name" value="(Trans)glycosidases"/>
    <property type="match status" value="1"/>
</dbReference>
<name>Q2H0M2_CHAGB</name>